<keyword evidence="4 8" id="KW-0547">Nucleotide-binding</keyword>
<keyword evidence="7 8" id="KW-0460">Magnesium</keyword>
<dbReference type="PANTHER" id="PTHR43555">
    <property type="entry name" value="PHOSPHORIBOSYLFORMYLGLYCINAMIDINE SYNTHASE SUBUNIT PURL"/>
    <property type="match status" value="1"/>
</dbReference>
<evidence type="ECO:0000256" key="5">
    <source>
        <dbReference type="ARBA" id="ARBA00022755"/>
    </source>
</evidence>
<reference evidence="12 13" key="1">
    <citation type="journal article" date="2016" name="Nat. Commun.">
        <title>Thousands of microbial genomes shed light on interconnected biogeochemical processes in an aquifer system.</title>
        <authorList>
            <person name="Anantharaman K."/>
            <person name="Brown C.T."/>
            <person name="Hug L.A."/>
            <person name="Sharon I."/>
            <person name="Castelle C.J."/>
            <person name="Probst A.J."/>
            <person name="Thomas B.C."/>
            <person name="Singh A."/>
            <person name="Wilkins M.J."/>
            <person name="Karaoz U."/>
            <person name="Brodie E.L."/>
            <person name="Williams K.H."/>
            <person name="Hubbard S.S."/>
            <person name="Banfield J.F."/>
        </authorList>
    </citation>
    <scope>NUCLEOTIDE SEQUENCE [LARGE SCALE GENOMIC DNA]</scope>
</reference>
<feature type="binding site" evidence="8">
    <location>
        <position position="318"/>
    </location>
    <ligand>
        <name>Mg(2+)</name>
        <dbReference type="ChEBI" id="CHEBI:18420"/>
        <label>1</label>
    </ligand>
</feature>
<dbReference type="GO" id="GO:0000287">
    <property type="term" value="F:magnesium ion binding"/>
    <property type="evidence" value="ECO:0007669"/>
    <property type="project" value="UniProtKB-UniRule"/>
</dbReference>
<dbReference type="UniPathway" id="UPA00074">
    <property type="reaction ID" value="UER00128"/>
</dbReference>
<dbReference type="SUPFAM" id="SSF56042">
    <property type="entry name" value="PurM C-terminal domain-like"/>
    <property type="match status" value="2"/>
</dbReference>
<dbReference type="GO" id="GO:0006189">
    <property type="term" value="P:'de novo' IMP biosynthetic process"/>
    <property type="evidence" value="ECO:0007669"/>
    <property type="project" value="UniProtKB-UniRule"/>
</dbReference>
<dbReference type="EC" id="6.3.5.3" evidence="8"/>
<dbReference type="GO" id="GO:0005524">
    <property type="term" value="F:ATP binding"/>
    <property type="evidence" value="ECO:0007669"/>
    <property type="project" value="UniProtKB-UniRule"/>
</dbReference>
<dbReference type="InterPro" id="IPR036604">
    <property type="entry name" value="PurS-like_sf"/>
</dbReference>
<accession>A0A1F6GF73</accession>
<feature type="binding site" evidence="8">
    <location>
        <position position="784"/>
    </location>
    <ligand>
        <name>substrate</name>
    </ligand>
</feature>
<dbReference type="InterPro" id="IPR016188">
    <property type="entry name" value="PurM-like_N"/>
</dbReference>
<feature type="domain" description="PurM-like N-terminal" evidence="9">
    <location>
        <begin position="300"/>
        <end position="422"/>
    </location>
</feature>
<evidence type="ECO:0000256" key="7">
    <source>
        <dbReference type="ARBA" id="ARBA00022842"/>
    </source>
</evidence>
<comment type="caution">
    <text evidence="12">The sequence shown here is derived from an EMBL/GenBank/DDBJ whole genome shotgun (WGS) entry which is preliminary data.</text>
</comment>
<dbReference type="EMBL" id="MFNE01000010">
    <property type="protein sequence ID" value="OGG96732.1"/>
    <property type="molecule type" value="Genomic_DNA"/>
</dbReference>
<dbReference type="Gene3D" id="3.30.1330.10">
    <property type="entry name" value="PurM-like, N-terminal domain"/>
    <property type="match status" value="2"/>
</dbReference>
<evidence type="ECO:0000256" key="3">
    <source>
        <dbReference type="ARBA" id="ARBA00022723"/>
    </source>
</evidence>
<feature type="binding site" evidence="8">
    <location>
        <position position="341"/>
    </location>
    <ligand>
        <name>substrate</name>
    </ligand>
</feature>
<feature type="domain" description="PurM-like C-terminal" evidence="10">
    <location>
        <begin position="824"/>
        <end position="959"/>
    </location>
</feature>
<comment type="similarity">
    <text evidence="8">Belongs to the FGAMS family.</text>
</comment>
<dbReference type="Proteomes" id="UP000178449">
    <property type="component" value="Unassembled WGS sequence"/>
</dbReference>
<dbReference type="Gene3D" id="3.90.650.10">
    <property type="entry name" value="PurM-like C-terminal domain"/>
    <property type="match status" value="2"/>
</dbReference>
<evidence type="ECO:0000256" key="2">
    <source>
        <dbReference type="ARBA" id="ARBA00022598"/>
    </source>
</evidence>
<feature type="active site" description="Proton acceptor" evidence="8">
    <location>
        <position position="320"/>
    </location>
</feature>
<dbReference type="STRING" id="1817772.A2527_04040"/>
<dbReference type="InterPro" id="IPR041609">
    <property type="entry name" value="PurL_linker"/>
</dbReference>
<gene>
    <name evidence="8" type="primary">purL</name>
    <name evidence="12" type="ORF">A2527_04040</name>
</gene>
<dbReference type="CDD" id="cd02203">
    <property type="entry name" value="PurL_repeat1"/>
    <property type="match status" value="1"/>
</dbReference>
<dbReference type="Gene3D" id="3.30.1280.10">
    <property type="entry name" value="Phosphoribosylformylglycinamidine synthase subunit PurS"/>
    <property type="match status" value="1"/>
</dbReference>
<keyword evidence="5 8" id="KW-0658">Purine biosynthesis</keyword>
<comment type="catalytic activity">
    <reaction evidence="8">
        <text>N(2)-formyl-N(1)-(5-phospho-beta-D-ribosyl)glycinamide + L-glutamine + ATP + H2O = 2-formamido-N(1)-(5-O-phospho-beta-D-ribosyl)acetamidine + L-glutamate + ADP + phosphate + H(+)</text>
        <dbReference type="Rhea" id="RHEA:17129"/>
        <dbReference type="ChEBI" id="CHEBI:15377"/>
        <dbReference type="ChEBI" id="CHEBI:15378"/>
        <dbReference type="ChEBI" id="CHEBI:29985"/>
        <dbReference type="ChEBI" id="CHEBI:30616"/>
        <dbReference type="ChEBI" id="CHEBI:43474"/>
        <dbReference type="ChEBI" id="CHEBI:58359"/>
        <dbReference type="ChEBI" id="CHEBI:147286"/>
        <dbReference type="ChEBI" id="CHEBI:147287"/>
        <dbReference type="ChEBI" id="CHEBI:456216"/>
        <dbReference type="EC" id="6.3.5.3"/>
    </reaction>
</comment>
<feature type="active site" evidence="8">
    <location>
        <position position="247"/>
    </location>
</feature>
<comment type="pathway">
    <text evidence="8">Purine metabolism; IMP biosynthesis via de novo pathway; 5-amino-1-(5-phospho-D-ribosyl)imidazole from N(2)-formyl-N(1)-(5-phospho-D-ribosyl)glycinamide: step 1/2.</text>
</comment>
<organism evidence="12 13">
    <name type="scientific">Candidatus Lambdaproteobacteria bacterium RIFOXYD2_FULL_50_16</name>
    <dbReference type="NCBI Taxonomy" id="1817772"/>
    <lineage>
        <taxon>Bacteria</taxon>
        <taxon>Pseudomonadati</taxon>
        <taxon>Pseudomonadota</taxon>
        <taxon>Candidatus Lambdaproteobacteria</taxon>
    </lineage>
</organism>
<comment type="subunit">
    <text evidence="8">Monomer. Part of the FGAM synthase complex composed of 1 PurL, 1 PurQ and 2 PurS subunits.</text>
</comment>
<dbReference type="Pfam" id="PF00586">
    <property type="entry name" value="AIRS"/>
    <property type="match status" value="2"/>
</dbReference>
<proteinExistence type="inferred from homology"/>
<feature type="domain" description="PurM-like N-terminal" evidence="9">
    <location>
        <begin position="678"/>
        <end position="785"/>
    </location>
</feature>
<dbReference type="InterPro" id="IPR010074">
    <property type="entry name" value="PRibForGlyAmidine_synth_PurL"/>
</dbReference>
<dbReference type="AlphaFoldDB" id="A0A1F6GF73"/>
<dbReference type="Pfam" id="PF02769">
    <property type="entry name" value="AIRS_C"/>
    <property type="match status" value="2"/>
</dbReference>
<keyword evidence="6 8" id="KW-0067">ATP-binding</keyword>
<evidence type="ECO:0000259" key="11">
    <source>
        <dbReference type="Pfam" id="PF18072"/>
    </source>
</evidence>
<dbReference type="GO" id="GO:0004642">
    <property type="term" value="F:phosphoribosylformylglycinamidine synthase activity"/>
    <property type="evidence" value="ECO:0007669"/>
    <property type="project" value="UniProtKB-UniRule"/>
</dbReference>
<keyword evidence="2 8" id="KW-0436">Ligase</keyword>
<dbReference type="CDD" id="cd02204">
    <property type="entry name" value="PurL_repeat2"/>
    <property type="match status" value="1"/>
</dbReference>
<dbReference type="InterPro" id="IPR036676">
    <property type="entry name" value="PurM-like_C_sf"/>
</dbReference>
<evidence type="ECO:0000256" key="1">
    <source>
        <dbReference type="ARBA" id="ARBA00022490"/>
    </source>
</evidence>
<feature type="binding site" evidence="8">
    <location>
        <position position="476"/>
    </location>
    <ligand>
        <name>substrate</name>
    </ligand>
</feature>
<feature type="binding site" evidence="8">
    <location>
        <position position="781"/>
    </location>
    <ligand>
        <name>ATP</name>
        <dbReference type="ChEBI" id="CHEBI:30616"/>
    </ligand>
</feature>
<sequence>MNLYRLEVGPKAELEDPIGDKLAREFRAHGYPVKGVRRAEVYLVQSSLIKDLAQAEELTAKLFIDPVLHQDLGAQAYGDYFQDWDYLVEVSYKPGVTDNAAHVAKENLELLLNEAPQVASAKAYFIAGALSLSEVERAADQLLLNGLIEKKIVIPKSLWLEQKPQLLYFPQTNGDQKVETERMDCSTAQKVWELSEARLLALSKDEAQVLAEYFARPDVRATREKLGIGALVTDVELECLAQTWSEHCKHKIFSSIVQYQDDQGQEWLIKSLYKTYIQASTLLIKERLGKNDWCLSVFKDNAGVIKFDENWSVAFKVETHNSPSALDPYGGALTGIVGVNRDAFGTGMGAKLIANTDVFCFGPLDYNRPLPKKLFHPTRIFEGVRLGVEHGGNQSGVPTINGAICFDEGYIGKPLVFCGTLSIMPAKHQGEPSEYKKARPGDHILMCGGRIGKDGIHGATFSSLALEEVSPVSAVQIGDPITQKRMWDFLWVAKEENLYSCITDNGAGGLSSSVGEMAQDSGGAKLHLDRAPLKYPGLQPWEIFVSEAQERMTLAVPPQKVARFLALSNEMRVESSDLGEFTDSGFLECFYQGEIVAALEMEFMHGGLPPMRIKAQWETPDETEPDYLEDSDLGPILKKILARPNICSKERVIRQYDHEVGGGSVIKPLVGPNNDGPGDAGVLRPVLGSERGLVVSNGICPKYSAIDTYHMAACAIDEAIRNSIASGGSLKQMAGLDNFCWPDPVLSEKTPDGPYKMAQLVRACQAIYDYTLAFGVPCISGKDSMKNDANLDGKKISILPTLLFSAVAVIDQVGQSVTSDFKAEGDLIYLLGATKPEMGASEYYSQLGLTGGAVPKVDAALARIRYDKTAQAVAQGWLSSIHDCSDGGLAVALAESAFGGGLGALISLSGLLEQGLSPAQALFSESASRFVVSLNPANRQTVQALFGSDAQYLGQVTLADRLLIQTEGLTHLDQGLSDLKASWQSYLKAHLS</sequence>
<keyword evidence="3 8" id="KW-0479">Metal-binding</keyword>
<feature type="domain" description="PurM-like C-terminal" evidence="10">
    <location>
        <begin position="439"/>
        <end position="586"/>
    </location>
</feature>
<evidence type="ECO:0000256" key="8">
    <source>
        <dbReference type="HAMAP-Rule" id="MF_00420"/>
    </source>
</evidence>
<dbReference type="GO" id="GO:0005737">
    <property type="term" value="C:cytoplasm"/>
    <property type="evidence" value="ECO:0007669"/>
    <property type="project" value="UniProtKB-SubCell"/>
</dbReference>
<evidence type="ECO:0000256" key="6">
    <source>
        <dbReference type="ARBA" id="ARBA00022840"/>
    </source>
</evidence>
<keyword evidence="1 8" id="KW-0963">Cytoplasm</keyword>
<feature type="binding site" evidence="8">
    <location>
        <position position="316"/>
    </location>
    <ligand>
        <name>ATP</name>
        <dbReference type="ChEBI" id="CHEBI:30616"/>
    </ligand>
</feature>
<comment type="function">
    <text evidence="8">Part of the phosphoribosylformylglycinamidine synthase complex involved in the purines biosynthetic pathway. Catalyzes the ATP-dependent conversion of formylglycinamide ribonucleotide (FGAR) and glutamine to yield formylglycinamidine ribonucleotide (FGAM) and glutamate. The FGAM synthase complex is composed of three subunits. PurQ produces an ammonia molecule by converting glutamine to glutamate. PurL transfers the ammonia molecule to FGAR to form FGAM in an ATP-dependent manner. PurS interacts with PurQ and PurL and is thought to assist in the transfer of the ammonia molecule from PurQ to PurL.</text>
</comment>
<feature type="binding site" evidence="8">
    <location>
        <position position="737"/>
    </location>
    <ligand>
        <name>ATP</name>
        <dbReference type="ChEBI" id="CHEBI:30616"/>
    </ligand>
</feature>
<feature type="binding site" evidence="8">
    <location>
        <position position="504"/>
    </location>
    <ligand>
        <name>Mg(2+)</name>
        <dbReference type="ChEBI" id="CHEBI:18420"/>
        <label>2</label>
    </ligand>
</feature>
<name>A0A1F6GF73_9PROT</name>
<dbReference type="PANTHER" id="PTHR43555:SF1">
    <property type="entry name" value="PHOSPHORIBOSYLFORMYLGLYCINAMIDINE SYNTHASE SUBUNIT PURL"/>
    <property type="match status" value="1"/>
</dbReference>
<dbReference type="SUPFAM" id="SSF55326">
    <property type="entry name" value="PurM N-terminal domain-like"/>
    <property type="match status" value="2"/>
</dbReference>
<comment type="caution">
    <text evidence="8">Lacks conserved residue(s) required for the propagation of feature annotation.</text>
</comment>
<protein>
    <recommendedName>
        <fullName evidence="8">Phosphoribosylformylglycinamidine synthase subunit PurL</fullName>
        <shortName evidence="8">FGAM synthase</shortName>
        <ecNumber evidence="8">6.3.5.3</ecNumber>
    </recommendedName>
    <alternativeName>
        <fullName evidence="8">Formylglycinamide ribonucleotide amidotransferase subunit II</fullName>
        <shortName evidence="8">FGAR amidotransferase II</shortName>
        <shortName evidence="8">FGAR-AT II</shortName>
    </alternativeName>
    <alternativeName>
        <fullName evidence="8">Glutamine amidotransferase PurL</fullName>
    </alternativeName>
    <alternativeName>
        <fullName evidence="8">Phosphoribosylformylglycinamidine synthase subunit II</fullName>
    </alternativeName>
</protein>
<evidence type="ECO:0000256" key="4">
    <source>
        <dbReference type="ARBA" id="ARBA00022741"/>
    </source>
</evidence>
<evidence type="ECO:0000259" key="9">
    <source>
        <dbReference type="Pfam" id="PF00586"/>
    </source>
</evidence>
<evidence type="ECO:0000313" key="12">
    <source>
        <dbReference type="EMBL" id="OGG96732.1"/>
    </source>
</evidence>
<dbReference type="Pfam" id="PF18072">
    <property type="entry name" value="FGAR-AT_linker"/>
    <property type="match status" value="1"/>
</dbReference>
<evidence type="ECO:0000259" key="10">
    <source>
        <dbReference type="Pfam" id="PF02769"/>
    </source>
</evidence>
<feature type="binding site" evidence="8">
    <location>
        <position position="342"/>
    </location>
    <ligand>
        <name>Mg(2+)</name>
        <dbReference type="ChEBI" id="CHEBI:18420"/>
        <label>2</label>
    </ligand>
</feature>
<dbReference type="InterPro" id="IPR010918">
    <property type="entry name" value="PurM-like_C_dom"/>
</dbReference>
<feature type="domain" description="Phosphoribosylformylglycinamidine synthase linker" evidence="11">
    <location>
        <begin position="195"/>
        <end position="251"/>
    </location>
</feature>
<comment type="subcellular location">
    <subcellularLocation>
        <location evidence="8">Cytoplasm</location>
    </subcellularLocation>
</comment>
<dbReference type="InterPro" id="IPR036921">
    <property type="entry name" value="PurM-like_N_sf"/>
</dbReference>
<dbReference type="HAMAP" id="MF_00420">
    <property type="entry name" value="PurL_2"/>
    <property type="match status" value="1"/>
</dbReference>
<evidence type="ECO:0000313" key="13">
    <source>
        <dbReference type="Proteomes" id="UP000178449"/>
    </source>
</evidence>